<accession>A0A7Z0HZX6</accession>
<feature type="domain" description="Thiolase C-terminal" evidence="1">
    <location>
        <begin position="235"/>
        <end position="374"/>
    </location>
</feature>
<dbReference type="PANTHER" id="PTHR42870:SF1">
    <property type="entry name" value="NON-SPECIFIC LIPID-TRANSFER PROTEIN-LIKE 2"/>
    <property type="match status" value="1"/>
</dbReference>
<protein>
    <submittedName>
        <fullName evidence="2">Thiolase family protein</fullName>
    </submittedName>
</protein>
<proteinExistence type="predicted"/>
<name>A0A7Z0HZX6_9RHOB</name>
<evidence type="ECO:0000313" key="3">
    <source>
        <dbReference type="Proteomes" id="UP000529417"/>
    </source>
</evidence>
<dbReference type="GO" id="GO:0003988">
    <property type="term" value="F:acetyl-CoA C-acyltransferase activity"/>
    <property type="evidence" value="ECO:0007669"/>
    <property type="project" value="UniProtKB-ARBA"/>
</dbReference>
<reference evidence="2 3" key="1">
    <citation type="journal article" date="2000" name="Arch. Microbiol.">
        <title>Rhodobaca bogoriensis gen. nov. and sp. nov., an alkaliphilic purple nonsulfur bacterium from African Rift Valley soda lakes.</title>
        <authorList>
            <person name="Milford A.D."/>
            <person name="Achenbach L.A."/>
            <person name="Jung D.O."/>
            <person name="Madigan M.T."/>
        </authorList>
    </citation>
    <scope>NUCLEOTIDE SEQUENCE [LARGE SCALE GENOMIC DNA]</scope>
    <source>
        <strain evidence="2 3">2376</strain>
    </source>
</reference>
<dbReference type="SUPFAM" id="SSF53901">
    <property type="entry name" value="Thiolase-like"/>
    <property type="match status" value="2"/>
</dbReference>
<dbReference type="InterPro" id="IPR016039">
    <property type="entry name" value="Thiolase-like"/>
</dbReference>
<comment type="caution">
    <text evidence="2">The sequence shown here is derived from an EMBL/GenBank/DDBJ whole genome shotgun (WGS) entry which is preliminary data.</text>
</comment>
<dbReference type="PANTHER" id="PTHR42870">
    <property type="entry name" value="ACETYL-COA C-ACETYLTRANSFERASE"/>
    <property type="match status" value="1"/>
</dbReference>
<keyword evidence="3" id="KW-1185">Reference proteome</keyword>
<evidence type="ECO:0000313" key="2">
    <source>
        <dbReference type="EMBL" id="NYS25353.1"/>
    </source>
</evidence>
<sequence length="377" mass="39660">MTTLRGKTAITGVGHTAWGKHPDRDRLSLMTEAAAAAIADAGLEKDQIDAVLVKMANSAPSILWGQKVAEALGLQPTIGLSLDQGGAACTGLATYAALAIEAGMIENALILYADTPRTGSRAAMHRPRGDDSVMGWYSVAAGYAMLHRAYQEAHAAPPEDFGIIAVQARAHGAANPHAHLRLPLSMEEYLSGPLLIEPMRRDDCCLVSDGGAAIVLGATARARNPARAVPVLGLGQAQESWEVHLRPDLLRTRAEASGQMAFDMAGIDRGDISFAQLYDCFTVTVLQTLEDYGLAPRGQAGAKARAEGIGLDGWLPLNTSGGLLSESGTPGLQLIIEAVRQLRGEAVLQLPAPRFGLVSNQGGTMHTHATMILGEPQ</sequence>
<gene>
    <name evidence="2" type="ORF">HUK65_10145</name>
</gene>
<dbReference type="Gene3D" id="3.40.47.10">
    <property type="match status" value="1"/>
</dbReference>
<dbReference type="EMBL" id="JACBXS010000018">
    <property type="protein sequence ID" value="NYS25353.1"/>
    <property type="molecule type" value="Genomic_DNA"/>
</dbReference>
<dbReference type="RefSeq" id="WP_179906060.1">
    <property type="nucleotide sequence ID" value="NZ_JACBXS010000018.1"/>
</dbReference>
<dbReference type="InterPro" id="IPR055140">
    <property type="entry name" value="Thiolase_C_2"/>
</dbReference>
<dbReference type="AlphaFoldDB" id="A0A7Z0HZX6"/>
<dbReference type="InterPro" id="IPR002155">
    <property type="entry name" value="Thiolase"/>
</dbReference>
<organism evidence="2 3">
    <name type="scientific">Rhabdonatronobacter sediminivivens</name>
    <dbReference type="NCBI Taxonomy" id="2743469"/>
    <lineage>
        <taxon>Bacteria</taxon>
        <taxon>Pseudomonadati</taxon>
        <taxon>Pseudomonadota</taxon>
        <taxon>Alphaproteobacteria</taxon>
        <taxon>Rhodobacterales</taxon>
        <taxon>Paracoccaceae</taxon>
        <taxon>Rhabdonatronobacter</taxon>
    </lineage>
</organism>
<dbReference type="Pfam" id="PF22691">
    <property type="entry name" value="Thiolase_C_1"/>
    <property type="match status" value="1"/>
</dbReference>
<dbReference type="CDD" id="cd00829">
    <property type="entry name" value="SCP-x_thiolase"/>
    <property type="match status" value="1"/>
</dbReference>
<dbReference type="Proteomes" id="UP000529417">
    <property type="component" value="Unassembled WGS sequence"/>
</dbReference>
<dbReference type="PIRSF" id="PIRSF000429">
    <property type="entry name" value="Ac-CoA_Ac_transf"/>
    <property type="match status" value="1"/>
</dbReference>
<evidence type="ECO:0000259" key="1">
    <source>
        <dbReference type="Pfam" id="PF22691"/>
    </source>
</evidence>